<evidence type="ECO:0000256" key="3">
    <source>
        <dbReference type="ARBA" id="ARBA00022692"/>
    </source>
</evidence>
<sequence>LSSFQRLISNVSWNVLGKLCTQILLFAVSIVVTRYLGKEGLGIYAALLVIPSFVRLLNMLGVETLINKKLPELNVGDPSGRQGRYLLQSLLTFRLVTSSILCIFLYFILPYYLEFINKQELLEYRTAILMYFLVITVNSFLSTLFMTQLRYKVVSITETVSAALNLVLLAVFVMVDFGILGVFYAYILATAVSILIYAWLSGVHFTGETEAPNWGDMKPLALTSYGMSLFSFGLMTQSDVLLLNFFQISDANVGYYYLAT</sequence>
<accession>A0A382QB23</accession>
<feature type="transmembrane region" description="Helical" evidence="6">
    <location>
        <begin position="15"/>
        <end position="37"/>
    </location>
</feature>
<feature type="non-terminal residue" evidence="7">
    <location>
        <position position="1"/>
    </location>
</feature>
<name>A0A382QB23_9ZZZZ</name>
<keyword evidence="3 6" id="KW-0812">Transmembrane</keyword>
<feature type="non-terminal residue" evidence="7">
    <location>
        <position position="260"/>
    </location>
</feature>
<dbReference type="PANTHER" id="PTHR30250:SF11">
    <property type="entry name" value="O-ANTIGEN TRANSPORTER-RELATED"/>
    <property type="match status" value="1"/>
</dbReference>
<reference evidence="7" key="1">
    <citation type="submission" date="2018-05" db="EMBL/GenBank/DDBJ databases">
        <authorList>
            <person name="Lanie J.A."/>
            <person name="Ng W.-L."/>
            <person name="Kazmierczak K.M."/>
            <person name="Andrzejewski T.M."/>
            <person name="Davidsen T.M."/>
            <person name="Wayne K.J."/>
            <person name="Tettelin H."/>
            <person name="Glass J.I."/>
            <person name="Rusch D."/>
            <person name="Podicherti R."/>
            <person name="Tsui H.-C.T."/>
            <person name="Winkler M.E."/>
        </authorList>
    </citation>
    <scope>NUCLEOTIDE SEQUENCE</scope>
</reference>
<gene>
    <name evidence="7" type="ORF">METZ01_LOCUS335480</name>
</gene>
<evidence type="ECO:0000256" key="6">
    <source>
        <dbReference type="SAM" id="Phobius"/>
    </source>
</evidence>
<keyword evidence="2" id="KW-1003">Cell membrane</keyword>
<dbReference type="AlphaFoldDB" id="A0A382QB23"/>
<dbReference type="InterPro" id="IPR050833">
    <property type="entry name" value="Poly_Biosynth_Transport"/>
</dbReference>
<evidence type="ECO:0000256" key="4">
    <source>
        <dbReference type="ARBA" id="ARBA00022989"/>
    </source>
</evidence>
<dbReference type="PANTHER" id="PTHR30250">
    <property type="entry name" value="PST FAMILY PREDICTED COLANIC ACID TRANSPORTER"/>
    <property type="match status" value="1"/>
</dbReference>
<dbReference type="EMBL" id="UINC01113185">
    <property type="protein sequence ID" value="SVC82626.1"/>
    <property type="molecule type" value="Genomic_DNA"/>
</dbReference>
<dbReference type="InterPro" id="IPR002797">
    <property type="entry name" value="Polysacc_synth"/>
</dbReference>
<protein>
    <recommendedName>
        <fullName evidence="8">Polysaccharide biosynthesis protein C-terminal domain-containing protein</fullName>
    </recommendedName>
</protein>
<comment type="subcellular location">
    <subcellularLocation>
        <location evidence="1">Cell membrane</location>
        <topology evidence="1">Multi-pass membrane protein</topology>
    </subcellularLocation>
</comment>
<evidence type="ECO:0000256" key="1">
    <source>
        <dbReference type="ARBA" id="ARBA00004651"/>
    </source>
</evidence>
<feature type="transmembrane region" description="Helical" evidence="6">
    <location>
        <begin position="128"/>
        <end position="146"/>
    </location>
</feature>
<feature type="transmembrane region" description="Helical" evidence="6">
    <location>
        <begin position="181"/>
        <end position="200"/>
    </location>
</feature>
<evidence type="ECO:0000256" key="5">
    <source>
        <dbReference type="ARBA" id="ARBA00023136"/>
    </source>
</evidence>
<feature type="transmembrane region" description="Helical" evidence="6">
    <location>
        <begin position="43"/>
        <end position="66"/>
    </location>
</feature>
<dbReference type="GO" id="GO:0005886">
    <property type="term" value="C:plasma membrane"/>
    <property type="evidence" value="ECO:0007669"/>
    <property type="project" value="UniProtKB-SubCell"/>
</dbReference>
<feature type="transmembrane region" description="Helical" evidence="6">
    <location>
        <begin position="86"/>
        <end position="108"/>
    </location>
</feature>
<proteinExistence type="predicted"/>
<evidence type="ECO:0000313" key="7">
    <source>
        <dbReference type="EMBL" id="SVC82626.1"/>
    </source>
</evidence>
<dbReference type="Pfam" id="PF01943">
    <property type="entry name" value="Polysacc_synt"/>
    <property type="match status" value="1"/>
</dbReference>
<feature type="transmembrane region" description="Helical" evidence="6">
    <location>
        <begin position="153"/>
        <end position="175"/>
    </location>
</feature>
<evidence type="ECO:0000256" key="2">
    <source>
        <dbReference type="ARBA" id="ARBA00022475"/>
    </source>
</evidence>
<keyword evidence="4 6" id="KW-1133">Transmembrane helix</keyword>
<keyword evidence="5 6" id="KW-0472">Membrane</keyword>
<organism evidence="7">
    <name type="scientific">marine metagenome</name>
    <dbReference type="NCBI Taxonomy" id="408172"/>
    <lineage>
        <taxon>unclassified sequences</taxon>
        <taxon>metagenomes</taxon>
        <taxon>ecological metagenomes</taxon>
    </lineage>
</organism>
<evidence type="ECO:0008006" key="8">
    <source>
        <dbReference type="Google" id="ProtNLM"/>
    </source>
</evidence>